<dbReference type="InterPro" id="IPR014284">
    <property type="entry name" value="RNA_pol_sigma-70_dom"/>
</dbReference>
<name>A0A158EST5_9BURK</name>
<dbReference type="GO" id="GO:0006352">
    <property type="term" value="P:DNA-templated transcription initiation"/>
    <property type="evidence" value="ECO:0007669"/>
    <property type="project" value="InterPro"/>
</dbReference>
<dbReference type="PANTHER" id="PTHR30385">
    <property type="entry name" value="SIGMA FACTOR F FLAGELLAR"/>
    <property type="match status" value="1"/>
</dbReference>
<evidence type="ECO:0000259" key="6">
    <source>
        <dbReference type="Pfam" id="PF04545"/>
    </source>
</evidence>
<dbReference type="AlphaFoldDB" id="A0A158EST5"/>
<sequence length="254" mass="28737">MTAPERTAEQSPNAPYDHYWRTFVATRDTQAREALFQLYMPYARTLAAQLYAGRHRNDVDFNDFRQLALVGLLEAIDRFDPQRSVSFETFCTRRIRGAVLDGVQKLTDAQEQISFMQRAQRERLASLEAAGAANRAAPHDTFERLAQLTAGLAIGYMLDDTGLLAHADNTPSPIPAPWQSVAWRQTRQRLLLAVSGLPERDHKIIHYHYFNGLRFDQIADILGVSKARVSQLHHAALARLRDHLGGSRQLYTIG</sequence>
<dbReference type="NCBIfam" id="TIGR02937">
    <property type="entry name" value="sigma70-ECF"/>
    <property type="match status" value="1"/>
</dbReference>
<feature type="domain" description="RNA polymerase sigma-70 region 4" evidence="6">
    <location>
        <begin position="194"/>
        <end position="241"/>
    </location>
</feature>
<dbReference type="GO" id="GO:0016987">
    <property type="term" value="F:sigma factor activity"/>
    <property type="evidence" value="ECO:0007669"/>
    <property type="project" value="UniProtKB-KW"/>
</dbReference>
<dbReference type="InterPro" id="IPR007630">
    <property type="entry name" value="RNA_pol_sigma70_r4"/>
</dbReference>
<evidence type="ECO:0000256" key="2">
    <source>
        <dbReference type="ARBA" id="ARBA00023082"/>
    </source>
</evidence>
<accession>A0A158EST5</accession>
<dbReference type="Proteomes" id="UP000054717">
    <property type="component" value="Unassembled WGS sequence"/>
</dbReference>
<dbReference type="InterPro" id="IPR007627">
    <property type="entry name" value="RNA_pol_sigma70_r2"/>
</dbReference>
<evidence type="ECO:0000259" key="5">
    <source>
        <dbReference type="Pfam" id="PF04542"/>
    </source>
</evidence>
<proteinExistence type="predicted"/>
<dbReference type="STRING" id="326475.AWB66_00209"/>
<dbReference type="PRINTS" id="PR00046">
    <property type="entry name" value="SIGMA70FCT"/>
</dbReference>
<organism evidence="7 8">
    <name type="scientific">Caballeronia telluris</name>
    <dbReference type="NCBI Taxonomy" id="326475"/>
    <lineage>
        <taxon>Bacteria</taxon>
        <taxon>Pseudomonadati</taxon>
        <taxon>Pseudomonadota</taxon>
        <taxon>Betaproteobacteria</taxon>
        <taxon>Burkholderiales</taxon>
        <taxon>Burkholderiaceae</taxon>
        <taxon>Caballeronia</taxon>
    </lineage>
</organism>
<evidence type="ECO:0000313" key="8">
    <source>
        <dbReference type="Proteomes" id="UP000054717"/>
    </source>
</evidence>
<dbReference type="Pfam" id="PF04542">
    <property type="entry name" value="Sigma70_r2"/>
    <property type="match status" value="1"/>
</dbReference>
<comment type="caution">
    <text evidence="7">The sequence shown here is derived from an EMBL/GenBank/DDBJ whole genome shotgun (WGS) entry which is preliminary data.</text>
</comment>
<keyword evidence="3" id="KW-0238">DNA-binding</keyword>
<dbReference type="SUPFAM" id="SSF88659">
    <property type="entry name" value="Sigma3 and sigma4 domains of RNA polymerase sigma factors"/>
    <property type="match status" value="1"/>
</dbReference>
<dbReference type="GO" id="GO:0003677">
    <property type="term" value="F:DNA binding"/>
    <property type="evidence" value="ECO:0007669"/>
    <property type="project" value="UniProtKB-KW"/>
</dbReference>
<gene>
    <name evidence="7" type="ORF">AWB66_00209</name>
</gene>
<dbReference type="SUPFAM" id="SSF88946">
    <property type="entry name" value="Sigma2 domain of RNA polymerase sigma factors"/>
    <property type="match status" value="1"/>
</dbReference>
<dbReference type="InterPro" id="IPR013324">
    <property type="entry name" value="RNA_pol_sigma_r3/r4-like"/>
</dbReference>
<keyword evidence="4" id="KW-0804">Transcription</keyword>
<dbReference type="CDD" id="cd06171">
    <property type="entry name" value="Sigma70_r4"/>
    <property type="match status" value="1"/>
</dbReference>
<evidence type="ECO:0000313" key="7">
    <source>
        <dbReference type="EMBL" id="SAL10576.1"/>
    </source>
</evidence>
<evidence type="ECO:0000256" key="3">
    <source>
        <dbReference type="ARBA" id="ARBA00023125"/>
    </source>
</evidence>
<dbReference type="InterPro" id="IPR000943">
    <property type="entry name" value="RNA_pol_sigma70"/>
</dbReference>
<dbReference type="Gene3D" id="1.20.140.160">
    <property type="match status" value="1"/>
</dbReference>
<dbReference type="RefSeq" id="WP_087628403.1">
    <property type="nucleotide sequence ID" value="NZ_FCNZ02000001.1"/>
</dbReference>
<dbReference type="EMBL" id="FCNZ02000001">
    <property type="protein sequence ID" value="SAL10576.1"/>
    <property type="molecule type" value="Genomic_DNA"/>
</dbReference>
<dbReference type="InterPro" id="IPR013325">
    <property type="entry name" value="RNA_pol_sigma_r2"/>
</dbReference>
<dbReference type="Gene3D" id="1.10.1740.10">
    <property type="match status" value="1"/>
</dbReference>
<dbReference type="Pfam" id="PF04545">
    <property type="entry name" value="Sigma70_r4"/>
    <property type="match status" value="1"/>
</dbReference>
<protein>
    <submittedName>
        <fullName evidence="7">RNA polymerase sigma70</fullName>
    </submittedName>
</protein>
<keyword evidence="8" id="KW-1185">Reference proteome</keyword>
<feature type="domain" description="RNA polymerase sigma-70 region 2" evidence="5">
    <location>
        <begin position="36"/>
        <end position="105"/>
    </location>
</feature>
<evidence type="ECO:0000256" key="4">
    <source>
        <dbReference type="ARBA" id="ARBA00023163"/>
    </source>
</evidence>
<keyword evidence="2" id="KW-0731">Sigma factor</keyword>
<reference evidence="7" key="1">
    <citation type="submission" date="2016-01" db="EMBL/GenBank/DDBJ databases">
        <authorList>
            <person name="Peeters Charlotte."/>
        </authorList>
    </citation>
    <scope>NUCLEOTIDE SEQUENCE</scope>
    <source>
        <strain evidence="7">LMG 22936</strain>
    </source>
</reference>
<keyword evidence="1" id="KW-0805">Transcription regulation</keyword>
<evidence type="ECO:0000256" key="1">
    <source>
        <dbReference type="ARBA" id="ARBA00023015"/>
    </source>
</evidence>